<dbReference type="Proteomes" id="UP001143474">
    <property type="component" value="Unassembled WGS sequence"/>
</dbReference>
<evidence type="ECO:0000313" key="1">
    <source>
        <dbReference type="EMBL" id="GLK08658.1"/>
    </source>
</evidence>
<dbReference type="AlphaFoldDB" id="A0A9W6HYZ6"/>
<dbReference type="RefSeq" id="WP_271217158.1">
    <property type="nucleotide sequence ID" value="NZ_BAAAVD010000003.1"/>
</dbReference>
<keyword evidence="2" id="KW-1185">Reference proteome</keyword>
<evidence type="ECO:0000313" key="2">
    <source>
        <dbReference type="Proteomes" id="UP001143474"/>
    </source>
</evidence>
<comment type="caution">
    <text evidence="1">The sequence shown here is derived from an EMBL/GenBank/DDBJ whole genome shotgun (WGS) entry which is preliminary data.</text>
</comment>
<dbReference type="Pfam" id="PF20199">
    <property type="entry name" value="RepSA"/>
    <property type="match status" value="1"/>
</dbReference>
<sequence>MSGDAFPSPDLMAAIQRAAMPDFARWQQMVRATGGCAHPIRLHGERLTVDAGTGEVLDVYRTADEPTGFLLTACGNRRASVCPACSETYRDDTFHLILSGLRGGKGVPEEVSAHPRVFATFTAPSFGAVHAHRKKGGKTLPCRPRRDNPVCPHGLREGCGARHDRDDPQLGQPLCADCYDYAGAVLWNAHAGELWRRFTLELPAVFARLLGVSRTELRRRLRLSYAKVAEYQARGLVHFHAVIRLDGPDGPDSPPPDWATVPTLDQAIRQAAGQVAVPVSSPVLVVDDTGEQGPLVLRWGTQLDVEPVYVSSALDGITDKRVAAYIAKYATKGAESAGTVDRPIRQAWEIARLDVTEHVRRMIYTCFSLGDLPEFRDVPLRKWAHMLGYRGHFSTKSRRYSVTMGELRQTRADYRAEQARLILGLPDPAEGRTVTLSEWRYAGSGHRHGEAFWAEVTRQRIETARRFARQSTADTEE</sequence>
<proteinExistence type="predicted"/>
<name>A0A9W6HYZ6_9ACTN</name>
<reference evidence="1" key="2">
    <citation type="submission" date="2023-01" db="EMBL/GenBank/DDBJ databases">
        <authorList>
            <person name="Sun Q."/>
            <person name="Evtushenko L."/>
        </authorList>
    </citation>
    <scope>NUCLEOTIDE SEQUENCE</scope>
    <source>
        <strain evidence="1">VKM Ac-2007</strain>
    </source>
</reference>
<reference evidence="1" key="1">
    <citation type="journal article" date="2014" name="Int. J. Syst. Evol. Microbiol.">
        <title>Complete genome sequence of Corynebacterium casei LMG S-19264T (=DSM 44701T), isolated from a smear-ripened cheese.</title>
        <authorList>
            <consortium name="US DOE Joint Genome Institute (JGI-PGF)"/>
            <person name="Walter F."/>
            <person name="Albersmeier A."/>
            <person name="Kalinowski J."/>
            <person name="Ruckert C."/>
        </authorList>
    </citation>
    <scope>NUCLEOTIDE SEQUENCE</scope>
    <source>
        <strain evidence="1">VKM Ac-2007</strain>
    </source>
</reference>
<dbReference type="EMBL" id="BSEV01000003">
    <property type="protein sequence ID" value="GLK08658.1"/>
    <property type="molecule type" value="Genomic_DNA"/>
</dbReference>
<gene>
    <name evidence="1" type="ORF">GCM10017600_20630</name>
</gene>
<accession>A0A9W6HYZ6</accession>
<organism evidence="1 2">
    <name type="scientific">Streptosporangium carneum</name>
    <dbReference type="NCBI Taxonomy" id="47481"/>
    <lineage>
        <taxon>Bacteria</taxon>
        <taxon>Bacillati</taxon>
        <taxon>Actinomycetota</taxon>
        <taxon>Actinomycetes</taxon>
        <taxon>Streptosporangiales</taxon>
        <taxon>Streptosporangiaceae</taxon>
        <taxon>Streptosporangium</taxon>
    </lineage>
</organism>
<dbReference type="InterPro" id="IPR046828">
    <property type="entry name" value="RepSA"/>
</dbReference>
<protein>
    <submittedName>
        <fullName evidence="1">Replication initiation protein</fullName>
    </submittedName>
</protein>